<organism evidence="2 3">
    <name type="scientific">Halteria grandinella</name>
    <dbReference type="NCBI Taxonomy" id="5974"/>
    <lineage>
        <taxon>Eukaryota</taxon>
        <taxon>Sar</taxon>
        <taxon>Alveolata</taxon>
        <taxon>Ciliophora</taxon>
        <taxon>Intramacronucleata</taxon>
        <taxon>Spirotrichea</taxon>
        <taxon>Stichotrichia</taxon>
        <taxon>Sporadotrichida</taxon>
        <taxon>Halteriidae</taxon>
        <taxon>Halteria</taxon>
    </lineage>
</organism>
<reference evidence="2" key="1">
    <citation type="submission" date="2019-06" db="EMBL/GenBank/DDBJ databases">
        <authorList>
            <person name="Zheng W."/>
        </authorList>
    </citation>
    <scope>NUCLEOTIDE SEQUENCE</scope>
    <source>
        <strain evidence="2">QDHG01</strain>
    </source>
</reference>
<sequence>MHVFDAFQNLIYNVLFVYFFKNICSDDCMQISFHVFKYQIYISIVFCSMNIVQSYDIMMIQFIKEHNLSKCSLGICCILKSIKYFFQCYTGIFTSFIDCFPNLIIQEYNTIPYAPLPIRLTISYLFNICGSMSSDILQNKQYHNNVCLITNRNATRIFNPTNIQIHFYARSLVAYFSSAYFNYYFPFLTLTNTSSILKSMRSSRVPYSITIRFISLNSSFIFFIFSPKF</sequence>
<keyword evidence="3" id="KW-1185">Reference proteome</keyword>
<dbReference type="Proteomes" id="UP000785679">
    <property type="component" value="Unassembled WGS sequence"/>
</dbReference>
<evidence type="ECO:0000313" key="3">
    <source>
        <dbReference type="Proteomes" id="UP000785679"/>
    </source>
</evidence>
<feature type="transmembrane region" description="Helical" evidence="1">
    <location>
        <begin position="205"/>
        <end position="225"/>
    </location>
</feature>
<feature type="transmembrane region" description="Helical" evidence="1">
    <location>
        <begin position="40"/>
        <end position="60"/>
    </location>
</feature>
<proteinExistence type="predicted"/>
<dbReference type="EMBL" id="RRYP01016619">
    <property type="protein sequence ID" value="TNV74805.1"/>
    <property type="molecule type" value="Genomic_DNA"/>
</dbReference>
<dbReference type="AlphaFoldDB" id="A0A8J8NHX6"/>
<keyword evidence="1" id="KW-0812">Transmembrane</keyword>
<evidence type="ECO:0000256" key="1">
    <source>
        <dbReference type="SAM" id="Phobius"/>
    </source>
</evidence>
<evidence type="ECO:0000313" key="2">
    <source>
        <dbReference type="EMBL" id="TNV74805.1"/>
    </source>
</evidence>
<accession>A0A8J8NHX6</accession>
<comment type="caution">
    <text evidence="2">The sequence shown here is derived from an EMBL/GenBank/DDBJ whole genome shotgun (WGS) entry which is preliminary data.</text>
</comment>
<feature type="transmembrane region" description="Helical" evidence="1">
    <location>
        <begin position="167"/>
        <end position="185"/>
    </location>
</feature>
<name>A0A8J8NHX6_HALGN</name>
<keyword evidence="1" id="KW-0472">Membrane</keyword>
<keyword evidence="1" id="KW-1133">Transmembrane helix</keyword>
<gene>
    <name evidence="2" type="ORF">FGO68_gene13371</name>
</gene>
<protein>
    <submittedName>
        <fullName evidence="2">Uncharacterized protein</fullName>
    </submittedName>
</protein>